<gene>
    <name evidence="1" type="ORF">K4G66_32070</name>
</gene>
<dbReference type="AlphaFoldDB" id="A0AA49GMG6"/>
<reference evidence="1" key="2">
    <citation type="journal article" date="2024" name="Antonie Van Leeuwenhoek">
        <title>Roseihalotalea indica gen. nov., sp. nov., a halophilic Bacteroidetes from mesopelagic Southwest Indian Ocean with higher carbohydrate metabolic potential.</title>
        <authorList>
            <person name="Chen B."/>
            <person name="Zhang M."/>
            <person name="Lin D."/>
            <person name="Ye J."/>
            <person name="Tang K."/>
        </authorList>
    </citation>
    <scope>NUCLEOTIDE SEQUENCE</scope>
    <source>
        <strain evidence="1">TK19036</strain>
    </source>
</reference>
<sequence>MTGLESTKQKLKWSELPEGFQKLLRRSYGEYKEILYDPCLHPSARKIPSWGEWLEKHDIDADVNTNPPKF</sequence>
<accession>A0AA49GMG6</accession>
<name>A0AA49GMG6_9BACT</name>
<reference evidence="1" key="1">
    <citation type="journal article" date="2023" name="Comput. Struct. Biotechnol. J.">
        <title>Discovery of a novel marine Bacteroidetes with a rich repertoire of carbohydrate-active enzymes.</title>
        <authorList>
            <person name="Chen B."/>
            <person name="Liu G."/>
            <person name="Chen Q."/>
            <person name="Wang H."/>
            <person name="Liu L."/>
            <person name="Tang K."/>
        </authorList>
    </citation>
    <scope>NUCLEOTIDE SEQUENCE</scope>
    <source>
        <strain evidence="1">TK19036</strain>
    </source>
</reference>
<proteinExistence type="predicted"/>
<dbReference type="EMBL" id="CP120682">
    <property type="protein sequence ID" value="WKN37007.1"/>
    <property type="molecule type" value="Genomic_DNA"/>
</dbReference>
<protein>
    <submittedName>
        <fullName evidence="1">Uncharacterized protein</fullName>
    </submittedName>
</protein>
<organism evidence="1">
    <name type="scientific">Roseihalotalea indica</name>
    <dbReference type="NCBI Taxonomy" id="2867963"/>
    <lineage>
        <taxon>Bacteria</taxon>
        <taxon>Pseudomonadati</taxon>
        <taxon>Bacteroidota</taxon>
        <taxon>Cytophagia</taxon>
        <taxon>Cytophagales</taxon>
        <taxon>Catalimonadaceae</taxon>
        <taxon>Roseihalotalea</taxon>
    </lineage>
</organism>
<evidence type="ECO:0000313" key="1">
    <source>
        <dbReference type="EMBL" id="WKN37007.1"/>
    </source>
</evidence>